<feature type="region of interest" description="Disordered" evidence="1">
    <location>
        <begin position="89"/>
        <end position="114"/>
    </location>
</feature>
<gene>
    <name evidence="2" type="ORF">MES4922_80088</name>
</gene>
<keyword evidence="3" id="KW-1185">Reference proteome</keyword>
<evidence type="ECO:0000313" key="3">
    <source>
        <dbReference type="Proteomes" id="UP001152604"/>
    </source>
</evidence>
<dbReference type="EMBL" id="CAKXZS010000078">
    <property type="protein sequence ID" value="CAH2407758.1"/>
    <property type="molecule type" value="Genomic_DNA"/>
</dbReference>
<name>A0ABN8KBX4_9HYPH</name>
<proteinExistence type="predicted"/>
<evidence type="ECO:0000313" key="2">
    <source>
        <dbReference type="EMBL" id="CAH2407758.1"/>
    </source>
</evidence>
<protein>
    <submittedName>
        <fullName evidence="2">Uncharacterized protein</fullName>
    </submittedName>
</protein>
<comment type="caution">
    <text evidence="2">The sequence shown here is derived from an EMBL/GenBank/DDBJ whole genome shotgun (WGS) entry which is preliminary data.</text>
</comment>
<reference evidence="2" key="1">
    <citation type="submission" date="2022-03" db="EMBL/GenBank/DDBJ databases">
        <authorList>
            <person name="Brunel B."/>
        </authorList>
    </citation>
    <scope>NUCLEOTIDE SEQUENCE</scope>
    <source>
        <strain evidence="2">STM4922sample</strain>
    </source>
</reference>
<dbReference type="Proteomes" id="UP001152604">
    <property type="component" value="Unassembled WGS sequence"/>
</dbReference>
<organism evidence="2 3">
    <name type="scientific">Mesorhizobium ventifaucium</name>
    <dbReference type="NCBI Taxonomy" id="666020"/>
    <lineage>
        <taxon>Bacteria</taxon>
        <taxon>Pseudomonadati</taxon>
        <taxon>Pseudomonadota</taxon>
        <taxon>Alphaproteobacteria</taxon>
        <taxon>Hyphomicrobiales</taxon>
        <taxon>Phyllobacteriaceae</taxon>
        <taxon>Mesorhizobium</taxon>
    </lineage>
</organism>
<accession>A0ABN8KBX4</accession>
<evidence type="ECO:0000256" key="1">
    <source>
        <dbReference type="SAM" id="MobiDB-lite"/>
    </source>
</evidence>
<sequence>MAAPGMVAAPSTPASMAAQWMAASTPSPSFIVLISNSWISFIMDNFYPQCGIESARLWMIAIARFRMQLRDGCAAGDFIRSMAPPLIALPGISPRRTGRKTPASKFSPISSVAE</sequence>